<evidence type="ECO:0000256" key="5">
    <source>
        <dbReference type="ARBA" id="ARBA00048128"/>
    </source>
</evidence>
<dbReference type="PANTHER" id="PTHR43511">
    <property type="match status" value="1"/>
</dbReference>
<dbReference type="InterPro" id="IPR002618">
    <property type="entry name" value="UDPGP_fam"/>
</dbReference>
<reference evidence="6" key="1">
    <citation type="submission" date="2015-12" db="EMBL/GenBank/DDBJ databases">
        <title>Update maize B73 reference genome by single molecule sequencing technologies.</title>
        <authorList>
            <consortium name="Maize Genome Sequencing Project"/>
            <person name="Ware D."/>
        </authorList>
    </citation>
    <scope>NUCLEOTIDE SEQUENCE [LARGE SCALE GENOMIC DNA]</scope>
    <source>
        <tissue evidence="6">Seedling</tissue>
    </source>
</reference>
<keyword evidence="3" id="KW-0808">Transferase</keyword>
<organism evidence="6">
    <name type="scientific">Zea mays</name>
    <name type="common">Maize</name>
    <dbReference type="NCBI Taxonomy" id="4577"/>
    <lineage>
        <taxon>Eukaryota</taxon>
        <taxon>Viridiplantae</taxon>
        <taxon>Streptophyta</taxon>
        <taxon>Embryophyta</taxon>
        <taxon>Tracheophyta</taxon>
        <taxon>Spermatophyta</taxon>
        <taxon>Magnoliopsida</taxon>
        <taxon>Liliopsida</taxon>
        <taxon>Poales</taxon>
        <taxon>Poaceae</taxon>
        <taxon>PACMAD clade</taxon>
        <taxon>Panicoideae</taxon>
        <taxon>Andropogonodae</taxon>
        <taxon>Andropogoneae</taxon>
        <taxon>Tripsacinae</taxon>
        <taxon>Zea</taxon>
    </lineage>
</organism>
<evidence type="ECO:0000256" key="2">
    <source>
        <dbReference type="ARBA" id="ARBA00012415"/>
    </source>
</evidence>
<dbReference type="EC" id="2.7.7.9" evidence="2"/>
<dbReference type="ExpressionAtlas" id="A0A1D6IAT8">
    <property type="expression patterns" value="baseline and differential"/>
</dbReference>
<accession>A0A1D6IAT8</accession>
<evidence type="ECO:0000313" key="6">
    <source>
        <dbReference type="EMBL" id="ONM57085.1"/>
    </source>
</evidence>
<dbReference type="InterPro" id="IPR029044">
    <property type="entry name" value="Nucleotide-diphossugar_trans"/>
</dbReference>
<comment type="catalytic activity">
    <reaction evidence="5">
        <text>alpha-D-glucose 1-phosphate + UTP + H(+) = UDP-alpha-D-glucose + diphosphate</text>
        <dbReference type="Rhea" id="RHEA:19889"/>
        <dbReference type="ChEBI" id="CHEBI:15378"/>
        <dbReference type="ChEBI" id="CHEBI:33019"/>
        <dbReference type="ChEBI" id="CHEBI:46398"/>
        <dbReference type="ChEBI" id="CHEBI:58601"/>
        <dbReference type="ChEBI" id="CHEBI:58885"/>
        <dbReference type="EC" id="2.7.7.9"/>
    </reaction>
</comment>
<keyword evidence="4" id="KW-0548">Nucleotidyltransferase</keyword>
<comment type="similarity">
    <text evidence="1">Belongs to the UDPGP type 1 family.</text>
</comment>
<dbReference type="SUPFAM" id="SSF53448">
    <property type="entry name" value="Nucleotide-diphospho-sugar transferases"/>
    <property type="match status" value="1"/>
</dbReference>
<evidence type="ECO:0000256" key="1">
    <source>
        <dbReference type="ARBA" id="ARBA00010401"/>
    </source>
</evidence>
<dbReference type="GO" id="GO:0003983">
    <property type="term" value="F:UTP:glucose-1-phosphate uridylyltransferase activity"/>
    <property type="evidence" value="ECO:0007669"/>
    <property type="project" value="UniProtKB-EC"/>
</dbReference>
<dbReference type="InterPro" id="IPR016267">
    <property type="entry name" value="UDPGP_trans"/>
</dbReference>
<dbReference type="GO" id="GO:0006011">
    <property type="term" value="P:UDP-alpha-D-glucose metabolic process"/>
    <property type="evidence" value="ECO:0007669"/>
    <property type="project" value="InterPro"/>
</dbReference>
<gene>
    <name evidence="6" type="ORF">ZEAMMB73_Zm00001d021421</name>
</gene>
<sequence length="286" mass="32137">MATTAVSVDEKLDKLRAEVAKLDQISENEKSGFISLVSRYLSGEAEQIEWSKIQTPTDEVVVPYDTVASPPEDLEETKKLLDKLVVLKLNGGLGTTMGCTGPKSVIEVRNGFTFLDLIVIQIESLNKKYGCNVPLLLMNSFNTHDDTQKIVEKYSNSNIEIHTFNQSQYPRIVTEDFLPLPSKGKSGKDGWYPPGHGDVFPSLNNSGKLDILLAQVSRSHIKLLFAVGNISDLETDFVIWFPDIILFRFRLHLNINCCSILHYEGLLHERKINYILLQCSIVVCYS</sequence>
<dbReference type="AlphaFoldDB" id="A0A1D6IAT8"/>
<proteinExistence type="inferred from homology"/>
<name>A0A1D6IAT8_MAIZE</name>
<protein>
    <recommendedName>
        <fullName evidence="2">UTP--glucose-1-phosphate uridylyltransferase</fullName>
        <ecNumber evidence="2">2.7.7.9</ecNumber>
    </recommendedName>
</protein>
<dbReference type="Pfam" id="PF01704">
    <property type="entry name" value="UDPGP"/>
    <property type="match status" value="1"/>
</dbReference>
<dbReference type="EMBL" id="CM007650">
    <property type="protein sequence ID" value="ONM57085.1"/>
    <property type="molecule type" value="Genomic_DNA"/>
</dbReference>
<dbReference type="Gene3D" id="3.90.550.10">
    <property type="entry name" value="Spore Coat Polysaccharide Biosynthesis Protein SpsA, Chain A"/>
    <property type="match status" value="1"/>
</dbReference>
<evidence type="ECO:0000256" key="3">
    <source>
        <dbReference type="ARBA" id="ARBA00022679"/>
    </source>
</evidence>
<evidence type="ECO:0000256" key="4">
    <source>
        <dbReference type="ARBA" id="ARBA00022695"/>
    </source>
</evidence>